<dbReference type="InterPro" id="IPR015867">
    <property type="entry name" value="N-reg_PII/ATP_PRibTrfase_C"/>
</dbReference>
<feature type="binding site" evidence="6">
    <location>
        <position position="334"/>
    </location>
    <ligand>
        <name>a divalent metal cation</name>
        <dbReference type="ChEBI" id="CHEBI:60240"/>
        <label>1</label>
    </ligand>
</feature>
<sequence length="375" mass="41939">MSAVTVKDLVEAMDALAPPSLAEDWDPIGLSFGSLDKEVSKVMIALDVDNNTIQEAIDEKVDLMITHHPAIFKPLKTLNSQDPRRLDYINLIKSDIAVYSAHTNLDAAESGMNDWLADSIGMSQSERTIVSLNKTEGYKKLAVYVPDYAAEKVRKALHEAGAGEVGDYKDVSYTLEGQGRFTPQEGSDPTDGEIGREELTHEQRIEMLVKDKWVYRVIDALKAAHPYEEPVFDLLTLENQTDSYGFGRVGTIEKPKSTEEMAHLIQSLFHIDGVRYGATSKMPHKTAAIFGGSGAKYYKDALKKGATLFITGDVSYHDGQDMLRDGIEFIDAGHYIESICVPELFAYFNRQKEEHNWSVDIIESKTQKDVFTYLR</sequence>
<dbReference type="SUPFAM" id="SSF102705">
    <property type="entry name" value="NIF3 (NGG1p interacting factor 3)-like"/>
    <property type="match status" value="1"/>
</dbReference>
<dbReference type="FunFam" id="3.40.1390.30:FF:000001">
    <property type="entry name" value="GTP cyclohydrolase 1 type 2"/>
    <property type="match status" value="1"/>
</dbReference>
<feature type="binding site" evidence="6">
    <location>
        <position position="337"/>
    </location>
    <ligand>
        <name>a divalent metal cation</name>
        <dbReference type="ChEBI" id="CHEBI:60240"/>
        <label>1</label>
    </ligand>
</feature>
<evidence type="ECO:0000256" key="6">
    <source>
        <dbReference type="PIRSR" id="PIRSR602678-1"/>
    </source>
</evidence>
<accession>A0A2T0W9C1</accession>
<reference evidence="7 8" key="1">
    <citation type="submission" date="2018-03" db="EMBL/GenBank/DDBJ databases">
        <title>Genomic Encyclopedia of Archaeal and Bacterial Type Strains, Phase II (KMG-II): from individual species to whole genera.</title>
        <authorList>
            <person name="Goeker M."/>
        </authorList>
    </citation>
    <scope>NUCLEOTIDE SEQUENCE [LARGE SCALE GENOMIC DNA]</scope>
    <source>
        <strain evidence="7 8">DSM 13175</strain>
    </source>
</reference>
<proteinExistence type="inferred from homology"/>
<dbReference type="Gene3D" id="3.40.1390.30">
    <property type="entry name" value="NIF3 (NGG1p interacting factor 3)-like"/>
    <property type="match status" value="1"/>
</dbReference>
<comment type="caution">
    <text evidence="7">The sequence shown here is derived from an EMBL/GenBank/DDBJ whole genome shotgun (WGS) entry which is preliminary data.</text>
</comment>
<name>A0A2T0W9C1_9LACT</name>
<keyword evidence="4 5" id="KW-0479">Metal-binding</keyword>
<dbReference type="InterPro" id="IPR002678">
    <property type="entry name" value="DUF34/NIF3"/>
</dbReference>
<dbReference type="AlphaFoldDB" id="A0A2T0W9C1"/>
<evidence type="ECO:0000256" key="5">
    <source>
        <dbReference type="PIRNR" id="PIRNR037489"/>
    </source>
</evidence>
<dbReference type="RefSeq" id="WP_106191793.1">
    <property type="nucleotide sequence ID" value="NZ_PVTO01000005.1"/>
</dbReference>
<organism evidence="7 8">
    <name type="scientific">Alkalibacterium olivapovliticus</name>
    <dbReference type="NCBI Taxonomy" id="99907"/>
    <lineage>
        <taxon>Bacteria</taxon>
        <taxon>Bacillati</taxon>
        <taxon>Bacillota</taxon>
        <taxon>Bacilli</taxon>
        <taxon>Lactobacillales</taxon>
        <taxon>Carnobacteriaceae</taxon>
        <taxon>Alkalibacterium</taxon>
    </lineage>
</organism>
<protein>
    <recommendedName>
        <fullName evidence="3 5">GTP cyclohydrolase 1 type 2 homolog</fullName>
    </recommendedName>
</protein>
<dbReference type="NCBIfam" id="TIGR00486">
    <property type="entry name" value="YbgI_SA1388"/>
    <property type="match status" value="1"/>
</dbReference>
<dbReference type="EMBL" id="PVTO01000005">
    <property type="protein sequence ID" value="PRY83297.1"/>
    <property type="molecule type" value="Genomic_DNA"/>
</dbReference>
<dbReference type="Gene3D" id="3.30.70.120">
    <property type="match status" value="1"/>
</dbReference>
<comment type="subunit">
    <text evidence="2">Homohexamer.</text>
</comment>
<feature type="binding site" evidence="6">
    <location>
        <position position="68"/>
    </location>
    <ligand>
        <name>a divalent metal cation</name>
        <dbReference type="ChEBI" id="CHEBI:60240"/>
        <label>1</label>
    </ligand>
</feature>
<dbReference type="GO" id="GO:0005737">
    <property type="term" value="C:cytoplasm"/>
    <property type="evidence" value="ECO:0007669"/>
    <property type="project" value="TreeGrafter"/>
</dbReference>
<feature type="binding site" evidence="6">
    <location>
        <position position="106"/>
    </location>
    <ligand>
        <name>a divalent metal cation</name>
        <dbReference type="ChEBI" id="CHEBI:60240"/>
        <label>1</label>
    </ligand>
</feature>
<evidence type="ECO:0000256" key="3">
    <source>
        <dbReference type="ARBA" id="ARBA00022112"/>
    </source>
</evidence>
<evidence type="ECO:0000256" key="2">
    <source>
        <dbReference type="ARBA" id="ARBA00011643"/>
    </source>
</evidence>
<evidence type="ECO:0000256" key="4">
    <source>
        <dbReference type="ARBA" id="ARBA00022723"/>
    </source>
</evidence>
<evidence type="ECO:0000256" key="1">
    <source>
        <dbReference type="ARBA" id="ARBA00006964"/>
    </source>
</evidence>
<dbReference type="Proteomes" id="UP000238205">
    <property type="component" value="Unassembled WGS sequence"/>
</dbReference>
<dbReference type="GO" id="GO:0046872">
    <property type="term" value="F:metal ion binding"/>
    <property type="evidence" value="ECO:0007669"/>
    <property type="project" value="UniProtKB-UniRule"/>
</dbReference>
<dbReference type="InterPro" id="IPR017221">
    <property type="entry name" value="DUF34/NIF3_bac"/>
</dbReference>
<comment type="similarity">
    <text evidence="1 5">Belongs to the GTP cyclohydrolase I type 2/NIF3 family.</text>
</comment>
<feature type="binding site" evidence="6">
    <location>
        <position position="67"/>
    </location>
    <ligand>
        <name>a divalent metal cation</name>
        <dbReference type="ChEBI" id="CHEBI:60240"/>
        <label>1</label>
    </ligand>
</feature>
<dbReference type="PANTHER" id="PTHR13799">
    <property type="entry name" value="NGG1 INTERACTING FACTOR 3"/>
    <property type="match status" value="1"/>
</dbReference>
<dbReference type="InterPro" id="IPR036069">
    <property type="entry name" value="DUF34/NIF3_sf"/>
</dbReference>
<dbReference type="Pfam" id="PF01784">
    <property type="entry name" value="DUF34_NIF3"/>
    <property type="match status" value="1"/>
</dbReference>
<dbReference type="PIRSF" id="PIRSF037489">
    <property type="entry name" value="UCP037489_NIF3_YqfO"/>
    <property type="match status" value="1"/>
</dbReference>
<dbReference type="PANTHER" id="PTHR13799:SF14">
    <property type="entry name" value="GTP CYCLOHYDROLASE 1 TYPE 2 HOMOLOG"/>
    <property type="match status" value="1"/>
</dbReference>
<evidence type="ECO:0000313" key="7">
    <source>
        <dbReference type="EMBL" id="PRY83297.1"/>
    </source>
</evidence>
<keyword evidence="8" id="KW-1185">Reference proteome</keyword>
<gene>
    <name evidence="7" type="ORF">CLV38_10578</name>
</gene>
<dbReference type="OrthoDB" id="9792792at2"/>
<evidence type="ECO:0000313" key="8">
    <source>
        <dbReference type="Proteomes" id="UP000238205"/>
    </source>
</evidence>